<keyword evidence="3" id="KW-1185">Reference proteome</keyword>
<dbReference type="GO" id="GO:0030136">
    <property type="term" value="C:clathrin-coated vesicle"/>
    <property type="evidence" value="ECO:0007669"/>
    <property type="project" value="TreeGrafter"/>
</dbReference>
<dbReference type="GO" id="GO:0032050">
    <property type="term" value="F:clathrin heavy chain binding"/>
    <property type="evidence" value="ECO:0007669"/>
    <property type="project" value="TreeGrafter"/>
</dbReference>
<evidence type="ECO:0000313" key="3">
    <source>
        <dbReference type="Proteomes" id="UP000436088"/>
    </source>
</evidence>
<accession>A0A6A3B9E8</accession>
<dbReference type="PANTHER" id="PTHR22951:SF12">
    <property type="entry name" value="OS05G0426100 PROTEIN"/>
    <property type="match status" value="1"/>
</dbReference>
<dbReference type="GO" id="GO:0005545">
    <property type="term" value="F:1-phosphatidylinositol binding"/>
    <property type="evidence" value="ECO:0007669"/>
    <property type="project" value="TreeGrafter"/>
</dbReference>
<organism evidence="2 3">
    <name type="scientific">Hibiscus syriacus</name>
    <name type="common">Rose of Sharon</name>
    <dbReference type="NCBI Taxonomy" id="106335"/>
    <lineage>
        <taxon>Eukaryota</taxon>
        <taxon>Viridiplantae</taxon>
        <taxon>Streptophyta</taxon>
        <taxon>Embryophyta</taxon>
        <taxon>Tracheophyta</taxon>
        <taxon>Spermatophyta</taxon>
        <taxon>Magnoliopsida</taxon>
        <taxon>eudicotyledons</taxon>
        <taxon>Gunneridae</taxon>
        <taxon>Pentapetalae</taxon>
        <taxon>rosids</taxon>
        <taxon>malvids</taxon>
        <taxon>Malvales</taxon>
        <taxon>Malvaceae</taxon>
        <taxon>Malvoideae</taxon>
        <taxon>Hibiscus</taxon>
    </lineage>
</organism>
<dbReference type="EMBL" id="VEPZ02000885">
    <property type="protein sequence ID" value="KAE8712841.1"/>
    <property type="molecule type" value="Genomic_DNA"/>
</dbReference>
<dbReference type="InterPro" id="IPR045192">
    <property type="entry name" value="AP180-like"/>
</dbReference>
<sequence>MSPKPIELRRGWLSRFFGGFDGGVAAVGTSAADGDSRGDAAWSLGSVGIARSSDYPEIDKITQKKLEIIDEFIRDKYALEQAKGFRDDFGSVKETEASEEEEDINAIKASPEPEPEKLDNSKDLVVVETKGDLMNLEDDAISSQDYGDKLALALFDGSILAAASAAPASVSGWEAFKDDSDWESALVQSASYMKKQRATVGGGFNLLLLDCMYQQGNTMVAMDSSVAFGSVGRPAILALPAPPSSNHKGINVVDPFAASLAVEPLSYVQMSDMEKQWLLAVEQSVWEQYRREGMPKVHNYPYSPVYSPWHGHGSFG</sequence>
<dbReference type="GO" id="GO:0048268">
    <property type="term" value="P:clathrin coat assembly"/>
    <property type="evidence" value="ECO:0007669"/>
    <property type="project" value="InterPro"/>
</dbReference>
<feature type="region of interest" description="Disordered" evidence="1">
    <location>
        <begin position="90"/>
        <end position="119"/>
    </location>
</feature>
<dbReference type="GO" id="GO:0006900">
    <property type="term" value="P:vesicle budding from membrane"/>
    <property type="evidence" value="ECO:0007669"/>
    <property type="project" value="TreeGrafter"/>
</dbReference>
<dbReference type="GO" id="GO:0005546">
    <property type="term" value="F:phosphatidylinositol-4,5-bisphosphate binding"/>
    <property type="evidence" value="ECO:0007669"/>
    <property type="project" value="TreeGrafter"/>
</dbReference>
<gene>
    <name evidence="2" type="ORF">F3Y22_tig00110223pilonHSYRG00168</name>
</gene>
<dbReference type="GO" id="GO:0000149">
    <property type="term" value="F:SNARE binding"/>
    <property type="evidence" value="ECO:0007669"/>
    <property type="project" value="TreeGrafter"/>
</dbReference>
<dbReference type="AlphaFoldDB" id="A0A6A3B9E8"/>
<evidence type="ECO:0000313" key="2">
    <source>
        <dbReference type="EMBL" id="KAE8712841.1"/>
    </source>
</evidence>
<dbReference type="Proteomes" id="UP000436088">
    <property type="component" value="Unassembled WGS sequence"/>
</dbReference>
<comment type="caution">
    <text evidence="2">The sequence shown here is derived from an EMBL/GenBank/DDBJ whole genome shotgun (WGS) entry which is preliminary data.</text>
</comment>
<dbReference type="GO" id="GO:0005905">
    <property type="term" value="C:clathrin-coated pit"/>
    <property type="evidence" value="ECO:0007669"/>
    <property type="project" value="TreeGrafter"/>
</dbReference>
<dbReference type="PANTHER" id="PTHR22951">
    <property type="entry name" value="CLATHRIN ASSEMBLY PROTEIN"/>
    <property type="match status" value="1"/>
</dbReference>
<evidence type="ECO:0000256" key="1">
    <source>
        <dbReference type="SAM" id="MobiDB-lite"/>
    </source>
</evidence>
<proteinExistence type="predicted"/>
<dbReference type="GO" id="GO:0072583">
    <property type="term" value="P:clathrin-dependent endocytosis"/>
    <property type="evidence" value="ECO:0007669"/>
    <property type="project" value="InterPro"/>
</dbReference>
<protein>
    <submittedName>
        <fullName evidence="2">Vacuolar iron transporter family protein</fullName>
    </submittedName>
</protein>
<reference evidence="2" key="1">
    <citation type="submission" date="2019-09" db="EMBL/GenBank/DDBJ databases">
        <title>Draft genome information of white flower Hibiscus syriacus.</title>
        <authorList>
            <person name="Kim Y.-M."/>
        </authorList>
    </citation>
    <scope>NUCLEOTIDE SEQUENCE [LARGE SCALE GENOMIC DNA]</scope>
    <source>
        <strain evidence="2">YM2019G1</strain>
    </source>
</reference>
<name>A0A6A3B9E8_HIBSY</name>